<dbReference type="Pfam" id="PF20665">
    <property type="entry name" value="Zw10_middle"/>
    <property type="match status" value="1"/>
</dbReference>
<evidence type="ECO:0000256" key="5">
    <source>
        <dbReference type="ARBA" id="ARBA00022490"/>
    </source>
</evidence>
<dbReference type="InterPro" id="IPR048343">
    <property type="entry name" value="ZW10_C"/>
</dbReference>
<evidence type="ECO:0000256" key="2">
    <source>
        <dbReference type="ARBA" id="ARBA00004629"/>
    </source>
</evidence>
<dbReference type="GO" id="GO:0006888">
    <property type="term" value="P:endoplasmic reticulum to Golgi vesicle-mediated transport"/>
    <property type="evidence" value="ECO:0007669"/>
    <property type="project" value="TreeGrafter"/>
</dbReference>
<evidence type="ECO:0008006" key="17">
    <source>
        <dbReference type="Google" id="ProtNLM"/>
    </source>
</evidence>
<feature type="domain" description="Centromere/kinetochore protein zw10 middle" evidence="12">
    <location>
        <begin position="195"/>
        <end position="396"/>
    </location>
</feature>
<dbReference type="Gene3D" id="1.10.357.150">
    <property type="match status" value="1"/>
</dbReference>
<evidence type="ECO:0000256" key="9">
    <source>
        <dbReference type="ARBA" id="ARBA00023306"/>
    </source>
</evidence>
<comment type="similarity">
    <text evidence="3">Belongs to the ZW10 family.</text>
</comment>
<name>A0A1A9WTX0_9MUSC</name>
<evidence type="ECO:0000256" key="4">
    <source>
        <dbReference type="ARBA" id="ARBA00022454"/>
    </source>
</evidence>
<dbReference type="Pfam" id="PF22766">
    <property type="entry name" value="ZW10_C2"/>
    <property type="match status" value="1"/>
</dbReference>
<keyword evidence="8" id="KW-0995">Kinetochore</keyword>
<protein>
    <recommendedName>
        <fullName evidence="17">Centromere/kinetochore protein zw10</fullName>
    </recommendedName>
</protein>
<comment type="subcellular location">
    <subcellularLocation>
        <location evidence="2">Chromosome</location>
        <location evidence="2">Centromere</location>
        <location evidence="2">Kinetochore</location>
    </subcellularLocation>
    <subcellularLocation>
        <location evidence="1">Cytoplasm</location>
    </subcellularLocation>
</comment>
<evidence type="ECO:0000259" key="13">
    <source>
        <dbReference type="Pfam" id="PF20666"/>
    </source>
</evidence>
<evidence type="ECO:0000256" key="1">
    <source>
        <dbReference type="ARBA" id="ARBA00004496"/>
    </source>
</evidence>
<keyword evidence="4" id="KW-0158">Chromosome</keyword>
<feature type="domain" description="Centromere/kinetochore protein zw10 C-terminal" evidence="13">
    <location>
        <begin position="420"/>
        <end position="544"/>
    </location>
</feature>
<organism evidence="15 16">
    <name type="scientific">Glossina brevipalpis</name>
    <dbReference type="NCBI Taxonomy" id="37001"/>
    <lineage>
        <taxon>Eukaryota</taxon>
        <taxon>Metazoa</taxon>
        <taxon>Ecdysozoa</taxon>
        <taxon>Arthropoda</taxon>
        <taxon>Hexapoda</taxon>
        <taxon>Insecta</taxon>
        <taxon>Pterygota</taxon>
        <taxon>Neoptera</taxon>
        <taxon>Endopterygota</taxon>
        <taxon>Diptera</taxon>
        <taxon>Brachycera</taxon>
        <taxon>Muscomorpha</taxon>
        <taxon>Hippoboscoidea</taxon>
        <taxon>Glossinidae</taxon>
        <taxon>Glossina</taxon>
    </lineage>
</organism>
<keyword evidence="9" id="KW-0131">Cell cycle</keyword>
<reference evidence="15" key="2">
    <citation type="submission" date="2020-05" db="UniProtKB">
        <authorList>
            <consortium name="EnsemblMetazoa"/>
        </authorList>
    </citation>
    <scope>IDENTIFICATION</scope>
    <source>
        <strain evidence="15">IAEA</strain>
    </source>
</reference>
<dbReference type="EnsemblMetazoa" id="GBRI031812-RA">
    <property type="protein sequence ID" value="GBRI031812-PA"/>
    <property type="gene ID" value="GBRI031812"/>
</dbReference>
<dbReference type="PANTHER" id="PTHR12205">
    <property type="entry name" value="CENTROMERE/KINETOCHORE PROTEIN ZW10"/>
    <property type="match status" value="1"/>
</dbReference>
<evidence type="ECO:0000256" key="8">
    <source>
        <dbReference type="ARBA" id="ARBA00022838"/>
    </source>
</evidence>
<keyword evidence="7" id="KW-0498">Mitosis</keyword>
<keyword evidence="6" id="KW-0132">Cell division</keyword>
<dbReference type="Pfam" id="PF06248">
    <property type="entry name" value="Zw10_N"/>
    <property type="match status" value="1"/>
</dbReference>
<feature type="domain" description="ZW10 C-terminal helical" evidence="14">
    <location>
        <begin position="564"/>
        <end position="707"/>
    </location>
</feature>
<dbReference type="PANTHER" id="PTHR12205:SF0">
    <property type="entry name" value="CENTROMERE_KINETOCHORE PROTEIN ZW10 HOMOLOG"/>
    <property type="match status" value="1"/>
</dbReference>
<evidence type="ECO:0000313" key="16">
    <source>
        <dbReference type="Proteomes" id="UP000091820"/>
    </source>
</evidence>
<dbReference type="GO" id="GO:0005737">
    <property type="term" value="C:cytoplasm"/>
    <property type="evidence" value="ECO:0007669"/>
    <property type="project" value="UniProtKB-SubCell"/>
</dbReference>
<reference evidence="16" key="1">
    <citation type="submission" date="2014-03" db="EMBL/GenBank/DDBJ databases">
        <authorList>
            <person name="Aksoy S."/>
            <person name="Warren W."/>
            <person name="Wilson R.K."/>
        </authorList>
    </citation>
    <scope>NUCLEOTIDE SEQUENCE [LARGE SCALE GENOMIC DNA]</scope>
    <source>
        <strain evidence="16">IAEA</strain>
    </source>
</reference>
<keyword evidence="5" id="KW-0963">Cytoplasm</keyword>
<dbReference type="GO" id="GO:0007094">
    <property type="term" value="P:mitotic spindle assembly checkpoint signaling"/>
    <property type="evidence" value="ECO:0007669"/>
    <property type="project" value="TreeGrafter"/>
</dbReference>
<dbReference type="GO" id="GO:1990423">
    <property type="term" value="C:RZZ complex"/>
    <property type="evidence" value="ECO:0007669"/>
    <property type="project" value="TreeGrafter"/>
</dbReference>
<sequence length="708" mass="82488">MIDLDESIKKELSVGLDTIENTKSSVIRILQQIRRFQERIRKHIEDNYVDFMPNHTTSDMYIEEGEHLLRDTEHLLNNVSNDARLVLNEANVELTRLVEELREVSLGLKVSQRILLIDDLFQCIEEANATKDYLVALDLLGKLKCLICNEATCEVDRIFKNCECYDTIKIKYHIQANILQQNLRQRFERLLQFSEKNFSTAKCVTVQVSKDVNQLQDTVMALFQARYNPLKICDFLLENCLIPMIMKPVSVELLNDNEEYSQLNISYSLKESTKSLKPSYKQVFANINLLFDCLSNINVNVFAEQHVYTIIGSHIKDRFLKLLIDECLMDSVPETMDEYYESTLVQDVLNFEQILIDNFLIHSEKDAKLNDFTTKFEQLFRNRFNRKILETAREIMHKDLHDMTLVAEGNTAEDVEKNPFLFPQCMISKNTLELIKLMDRMFKQLNQTTEEKDDLDPDPDFLAVIPVILNIYISEVPKNHEKLLKSIPQQSALFLNNCLFLEHWIVKNIGIDTIPTHVALLKTLHATGTSIWQNQINHQQKILTKILREFDISDPHSIGSHPFKLIRQCLRQLDLLKNVWLNVLPTSNYNRTFCDLLNDFCLEIMKRIFLLEDISTTAANELSNLIDVILNKAPELFKEKHEVLHVPCWMKLQQLKMILNASLHEITEQWCDGAGILTAHYKADEIRRLIRALFQNTDRRANALTKIN</sequence>
<dbReference type="AlphaFoldDB" id="A0A1A9WTX0"/>
<dbReference type="InterPro" id="IPR009361">
    <property type="entry name" value="Zw10_N"/>
</dbReference>
<dbReference type="InterPro" id="IPR048344">
    <property type="entry name" value="Zw10_middle"/>
</dbReference>
<dbReference type="GO" id="GO:0005634">
    <property type="term" value="C:nucleus"/>
    <property type="evidence" value="ECO:0007669"/>
    <property type="project" value="InterPro"/>
</dbReference>
<dbReference type="STRING" id="37001.A0A1A9WTX0"/>
<evidence type="ECO:0000256" key="10">
    <source>
        <dbReference type="ARBA" id="ARBA00023328"/>
    </source>
</evidence>
<dbReference type="GO" id="GO:0051301">
    <property type="term" value="P:cell division"/>
    <property type="evidence" value="ECO:0007669"/>
    <property type="project" value="UniProtKB-KW"/>
</dbReference>
<evidence type="ECO:0000259" key="14">
    <source>
        <dbReference type="Pfam" id="PF22766"/>
    </source>
</evidence>
<evidence type="ECO:0000259" key="12">
    <source>
        <dbReference type="Pfam" id="PF20665"/>
    </source>
</evidence>
<keyword evidence="10" id="KW-0137">Centromere</keyword>
<evidence type="ECO:0000256" key="6">
    <source>
        <dbReference type="ARBA" id="ARBA00022618"/>
    </source>
</evidence>
<evidence type="ECO:0000256" key="3">
    <source>
        <dbReference type="ARBA" id="ARBA00006245"/>
    </source>
</evidence>
<accession>A0A1A9WTX0</accession>
<dbReference type="InterPro" id="IPR046362">
    <property type="entry name" value="Zw10/DSL1_C_sf"/>
</dbReference>
<dbReference type="VEuPathDB" id="VectorBase:GBRI031812"/>
<proteinExistence type="inferred from homology"/>
<dbReference type="InterPro" id="IPR055148">
    <property type="entry name" value="ZW10_C_2"/>
</dbReference>
<evidence type="ECO:0000313" key="15">
    <source>
        <dbReference type="EnsemblMetazoa" id="GBRI031812-PA"/>
    </source>
</evidence>
<dbReference type="Proteomes" id="UP000091820">
    <property type="component" value="Unassembled WGS sequence"/>
</dbReference>
<dbReference type="Pfam" id="PF20666">
    <property type="entry name" value="ZW10_C"/>
    <property type="match status" value="1"/>
</dbReference>
<evidence type="ECO:0000259" key="11">
    <source>
        <dbReference type="Pfam" id="PF06248"/>
    </source>
</evidence>
<evidence type="ECO:0000256" key="7">
    <source>
        <dbReference type="ARBA" id="ARBA00022776"/>
    </source>
</evidence>
<keyword evidence="16" id="KW-1185">Reference proteome</keyword>
<feature type="domain" description="Centromere/kinetochore protein zw10 N-terminal" evidence="11">
    <location>
        <begin position="32"/>
        <end position="119"/>
    </location>
</feature>